<evidence type="ECO:0000313" key="3">
    <source>
        <dbReference type="Proteomes" id="UP000051439"/>
    </source>
</evidence>
<reference evidence="2 3" key="1">
    <citation type="journal article" date="2015" name="Genome Announc.">
        <title>Expanding the biotechnology potential of lactobacilli through comparative genomics of 213 strains and associated genera.</title>
        <authorList>
            <person name="Sun Z."/>
            <person name="Harris H.M."/>
            <person name="McCann A."/>
            <person name="Guo C."/>
            <person name="Argimon S."/>
            <person name="Zhang W."/>
            <person name="Yang X."/>
            <person name="Jeffery I.B."/>
            <person name="Cooney J.C."/>
            <person name="Kagawa T.F."/>
            <person name="Liu W."/>
            <person name="Song Y."/>
            <person name="Salvetti E."/>
            <person name="Wrobel A."/>
            <person name="Rasinkangas P."/>
            <person name="Parkhill J."/>
            <person name="Rea M.C."/>
            <person name="O'Sullivan O."/>
            <person name="Ritari J."/>
            <person name="Douillard F.P."/>
            <person name="Paul Ross R."/>
            <person name="Yang R."/>
            <person name="Briner A.E."/>
            <person name="Felis G.E."/>
            <person name="de Vos W.M."/>
            <person name="Barrangou R."/>
            <person name="Klaenhammer T.R."/>
            <person name="Caufield P.W."/>
            <person name="Cui Y."/>
            <person name="Zhang H."/>
            <person name="O'Toole P.W."/>
        </authorList>
    </citation>
    <scope>NUCLEOTIDE SEQUENCE [LARGE SCALE GENOMIC DNA]</scope>
    <source>
        <strain evidence="2 3">DSM 19906</strain>
    </source>
</reference>
<evidence type="ECO:0000313" key="2">
    <source>
        <dbReference type="EMBL" id="KRL22131.1"/>
    </source>
</evidence>
<feature type="compositionally biased region" description="Basic and acidic residues" evidence="1">
    <location>
        <begin position="44"/>
        <end position="69"/>
    </location>
</feature>
<name>A0A0R1NYY2_9LACO</name>
<sequence length="69" mass="8125">MTNNNRSTKLENNHAHSLNPENQPTPNSGLKEETLSEKYASYKRHPDDYQQPNDLKEWLNRKSTGKELW</sequence>
<accession>A0A0R1NYY2</accession>
<organism evidence="2 3">
    <name type="scientific">Lentilactobacillus kisonensis DSM 19906 = JCM 15041</name>
    <dbReference type="NCBI Taxonomy" id="1423766"/>
    <lineage>
        <taxon>Bacteria</taxon>
        <taxon>Bacillati</taxon>
        <taxon>Bacillota</taxon>
        <taxon>Bacilli</taxon>
        <taxon>Lactobacillales</taxon>
        <taxon>Lactobacillaceae</taxon>
        <taxon>Lentilactobacillus</taxon>
    </lineage>
</organism>
<dbReference type="PATRIC" id="fig|1423766.4.peg.2878"/>
<dbReference type="Proteomes" id="UP000051439">
    <property type="component" value="Unassembled WGS sequence"/>
</dbReference>
<keyword evidence="3" id="KW-1185">Reference proteome</keyword>
<feature type="compositionally biased region" description="Polar residues" evidence="1">
    <location>
        <begin position="15"/>
        <end position="28"/>
    </location>
</feature>
<protein>
    <recommendedName>
        <fullName evidence="4">Toxin-antitoxin system, antitoxin component, AbrB domain protein</fullName>
    </recommendedName>
</protein>
<proteinExistence type="predicted"/>
<dbReference type="EMBL" id="AZEB01000009">
    <property type="protein sequence ID" value="KRL22131.1"/>
    <property type="molecule type" value="Genomic_DNA"/>
</dbReference>
<evidence type="ECO:0000256" key="1">
    <source>
        <dbReference type="SAM" id="MobiDB-lite"/>
    </source>
</evidence>
<gene>
    <name evidence="2" type="ORF">FC98_GL002748</name>
</gene>
<dbReference type="AlphaFoldDB" id="A0A0R1NYY2"/>
<evidence type="ECO:0008006" key="4">
    <source>
        <dbReference type="Google" id="ProtNLM"/>
    </source>
</evidence>
<feature type="region of interest" description="Disordered" evidence="1">
    <location>
        <begin position="1"/>
        <end position="69"/>
    </location>
</feature>
<comment type="caution">
    <text evidence="2">The sequence shown here is derived from an EMBL/GenBank/DDBJ whole genome shotgun (WGS) entry which is preliminary data.</text>
</comment>
<dbReference type="RefSeq" id="WP_054655623.1">
    <property type="nucleotide sequence ID" value="NZ_AZEB01000009.1"/>
</dbReference>